<geneLocation type="plasmid" evidence="20">
    <name>pMaq22A_1p DNA</name>
</geneLocation>
<evidence type="ECO:0000256" key="16">
    <source>
        <dbReference type="ARBA" id="ARBA00023170"/>
    </source>
</evidence>
<evidence type="ECO:0000256" key="8">
    <source>
        <dbReference type="ARBA" id="ARBA00022643"/>
    </source>
</evidence>
<evidence type="ECO:0000256" key="9">
    <source>
        <dbReference type="ARBA" id="ARBA00022679"/>
    </source>
</evidence>
<evidence type="ECO:0000256" key="14">
    <source>
        <dbReference type="ARBA" id="ARBA00022991"/>
    </source>
</evidence>
<dbReference type="EC" id="2.7.13.3" evidence="2"/>
<dbReference type="InterPro" id="IPR036890">
    <property type="entry name" value="HATPase_C_sf"/>
</dbReference>
<comment type="catalytic activity">
    <reaction evidence="1">
        <text>ATP + protein L-histidine = ADP + protein N-phospho-L-histidine.</text>
        <dbReference type="EC" id="2.7.13.3"/>
    </reaction>
</comment>
<dbReference type="InterPro" id="IPR001610">
    <property type="entry name" value="PAC"/>
</dbReference>
<dbReference type="Pfam" id="PF13426">
    <property type="entry name" value="PAS_9"/>
    <property type="match status" value="1"/>
</dbReference>
<dbReference type="Proteomes" id="UP000061432">
    <property type="component" value="Plasmid pMaq22A_1p"/>
</dbReference>
<evidence type="ECO:0000256" key="10">
    <source>
        <dbReference type="ARBA" id="ARBA00022737"/>
    </source>
</evidence>
<dbReference type="CDD" id="cd00130">
    <property type="entry name" value="PAS"/>
    <property type="match status" value="2"/>
</dbReference>
<dbReference type="InterPro" id="IPR003018">
    <property type="entry name" value="GAF"/>
</dbReference>
<evidence type="ECO:0000259" key="17">
    <source>
        <dbReference type="PROSITE" id="PS50112"/>
    </source>
</evidence>
<dbReference type="RefSeq" id="WP_060850795.1">
    <property type="nucleotide sequence ID" value="NZ_AP014705.1"/>
</dbReference>
<reference evidence="20" key="2">
    <citation type="submission" date="2015-01" db="EMBL/GenBank/DDBJ databases">
        <title>Complete genome sequence of Methylobacterium aquaticum strain 22A.</title>
        <authorList>
            <person name="Tani A."/>
            <person name="Ogura Y."/>
            <person name="Hayashi T."/>
        </authorList>
    </citation>
    <scope>NUCLEOTIDE SEQUENCE [LARGE SCALE GENOMIC DNA]</scope>
    <source>
        <strain evidence="20">MA-22A</strain>
        <plasmid evidence="20">Plasmid pMaq22A_1p DNA</plasmid>
    </source>
</reference>
<dbReference type="SMART" id="SM00091">
    <property type="entry name" value="PAS"/>
    <property type="match status" value="2"/>
</dbReference>
<dbReference type="GO" id="GO:0005524">
    <property type="term" value="F:ATP binding"/>
    <property type="evidence" value="ECO:0007669"/>
    <property type="project" value="UniProtKB-KW"/>
</dbReference>
<evidence type="ECO:0000313" key="20">
    <source>
        <dbReference type="Proteomes" id="UP000061432"/>
    </source>
</evidence>
<dbReference type="InterPro" id="IPR000014">
    <property type="entry name" value="PAS"/>
</dbReference>
<feature type="domain" description="PAS" evidence="17">
    <location>
        <begin position="183"/>
        <end position="255"/>
    </location>
</feature>
<accession>A0A0C6G1L1</accession>
<dbReference type="AlphaFoldDB" id="A0A0C6G1L1"/>
<dbReference type="SMART" id="SM00911">
    <property type="entry name" value="HWE_HK"/>
    <property type="match status" value="1"/>
</dbReference>
<dbReference type="InterPro" id="IPR013655">
    <property type="entry name" value="PAS_fold_3"/>
</dbReference>
<evidence type="ECO:0000313" key="19">
    <source>
        <dbReference type="EMBL" id="BAQ49810.1"/>
    </source>
</evidence>
<dbReference type="NCBIfam" id="TIGR00229">
    <property type="entry name" value="sensory_box"/>
    <property type="match status" value="2"/>
</dbReference>
<dbReference type="SUPFAM" id="SSF55781">
    <property type="entry name" value="GAF domain-like"/>
    <property type="match status" value="1"/>
</dbReference>
<dbReference type="InterPro" id="IPR011102">
    <property type="entry name" value="Sig_transdc_His_kinase_HWE"/>
</dbReference>
<dbReference type="GO" id="GO:0009881">
    <property type="term" value="F:photoreceptor activity"/>
    <property type="evidence" value="ECO:0007669"/>
    <property type="project" value="UniProtKB-KW"/>
</dbReference>
<dbReference type="Gene3D" id="3.30.450.40">
    <property type="match status" value="1"/>
</dbReference>
<reference evidence="19 20" key="1">
    <citation type="journal article" date="2015" name="Genome Announc.">
        <title>Complete Genome Sequence of Methylobacterium aquaticum Strain 22A, Isolated from Racomitrium japonicum Moss.</title>
        <authorList>
            <person name="Tani A."/>
            <person name="Ogura Y."/>
            <person name="Hayashi T."/>
            <person name="Kimbara K."/>
        </authorList>
    </citation>
    <scope>NUCLEOTIDE SEQUENCE [LARGE SCALE GENOMIC DNA]</scope>
    <source>
        <strain evidence="19 20">MA-22A</strain>
        <plasmid evidence="20">Plasmid pMaq22A_1p DNA</plasmid>
    </source>
</reference>
<dbReference type="Pfam" id="PF08447">
    <property type="entry name" value="PAS_3"/>
    <property type="match status" value="1"/>
</dbReference>
<keyword evidence="13" id="KW-0067">ATP-binding</keyword>
<evidence type="ECO:0000256" key="5">
    <source>
        <dbReference type="ARBA" id="ARBA00022553"/>
    </source>
</evidence>
<name>A0A0C6G1L1_9HYPH</name>
<dbReference type="InterPro" id="IPR029016">
    <property type="entry name" value="GAF-like_dom_sf"/>
</dbReference>
<evidence type="ECO:0000256" key="13">
    <source>
        <dbReference type="ARBA" id="ARBA00022840"/>
    </source>
</evidence>
<dbReference type="Gene3D" id="3.30.450.20">
    <property type="entry name" value="PAS domain"/>
    <property type="match status" value="3"/>
</dbReference>
<keyword evidence="16" id="KW-0675">Receptor</keyword>
<evidence type="ECO:0000259" key="18">
    <source>
        <dbReference type="PROSITE" id="PS50113"/>
    </source>
</evidence>
<evidence type="ECO:0000256" key="1">
    <source>
        <dbReference type="ARBA" id="ARBA00000085"/>
    </source>
</evidence>
<dbReference type="Pfam" id="PF01590">
    <property type="entry name" value="GAF"/>
    <property type="match status" value="1"/>
</dbReference>
<dbReference type="InterPro" id="IPR035965">
    <property type="entry name" value="PAS-like_dom_sf"/>
</dbReference>
<keyword evidence="12 19" id="KW-0418">Kinase</keyword>
<feature type="domain" description="PAS" evidence="17">
    <location>
        <begin position="447"/>
        <end position="518"/>
    </location>
</feature>
<dbReference type="Pfam" id="PF07536">
    <property type="entry name" value="HWE_HK"/>
    <property type="match status" value="1"/>
</dbReference>
<dbReference type="PANTHER" id="PTHR41523">
    <property type="entry name" value="TWO-COMPONENT SYSTEM SENSOR PROTEIN"/>
    <property type="match status" value="1"/>
</dbReference>
<evidence type="ECO:0000256" key="6">
    <source>
        <dbReference type="ARBA" id="ARBA00022606"/>
    </source>
</evidence>
<keyword evidence="5" id="KW-0597">Phosphoprotein</keyword>
<evidence type="ECO:0000256" key="11">
    <source>
        <dbReference type="ARBA" id="ARBA00022741"/>
    </source>
</evidence>
<evidence type="ECO:0000256" key="12">
    <source>
        <dbReference type="ARBA" id="ARBA00022777"/>
    </source>
</evidence>
<keyword evidence="6" id="KW-0716">Sensory transduction</keyword>
<dbReference type="PROSITE" id="PS50113">
    <property type="entry name" value="PAC"/>
    <property type="match status" value="3"/>
</dbReference>
<keyword evidence="11" id="KW-0547">Nucleotide-binding</keyword>
<keyword evidence="15" id="KW-0843">Virulence</keyword>
<dbReference type="EMBL" id="AP014705">
    <property type="protein sequence ID" value="BAQ49810.1"/>
    <property type="molecule type" value="Genomic_DNA"/>
</dbReference>
<keyword evidence="7" id="KW-0285">Flavoprotein</keyword>
<feature type="domain" description="PAC" evidence="18">
    <location>
        <begin position="259"/>
        <end position="311"/>
    </location>
</feature>
<protein>
    <recommendedName>
        <fullName evidence="3">Blue-light-activated histidine kinase</fullName>
        <ecNumber evidence="2">2.7.13.3</ecNumber>
    </recommendedName>
</protein>
<dbReference type="SMART" id="SM00086">
    <property type="entry name" value="PAC"/>
    <property type="match status" value="3"/>
</dbReference>
<keyword evidence="9" id="KW-0808">Transferase</keyword>
<dbReference type="PROSITE" id="PS50112">
    <property type="entry name" value="PAS"/>
    <property type="match status" value="2"/>
</dbReference>
<dbReference type="SUPFAM" id="SSF55785">
    <property type="entry name" value="PYP-like sensor domain (PAS domain)"/>
    <property type="match status" value="3"/>
</dbReference>
<sequence>MPRPPDLPSPVCDPERLAALDGYAVLDTLPERGFDDVVRLASRLCDAPVALVSLVAGDRQWFKARTGFPWPQTDLDSSVCAHALAQPDSLLVIPDLSRDPRTRANPLVTAEPGIRFYAGAPLRTPEGQVLGTLCVIDYVSRPDGLSETEAGDLRALARQLMTQLALRRVAADRETALRAARATEERYRLAARATNDAIWDWDFSADQVLWNEALEAAYGHAPEAGSTTGAWWIDHIHPDDRARIDASIHAVIDGGGTAWSDEYRFRRADGSYARVLDRGSVIRDEAGRAVRMIGAMFDLSERERAEAARRDSARRLDLERSLLESVFRQAPVGISVVGHEPGGPNLINAKGEEILGHGLVARALARYERFGAVHADGRPYAPDDYPSLRALRDGTVVSGEAMLYRNAATGLRRLEVSSAPVRDEDGAIRAAVTVFLDVTEQRRAEAQLRRLALVAEQSSDFIAIADAEGRIAYVNPAGRALVGLADEAAARAMRLTDFFPAEDLPFAEATILPAIRDGGAYGGSWSGGSWSGDFRLRNLATGAAVPVRYNLFALRGPGGAFEGFAAVGHDISARKAAEAQQEILNRELSHRLKNTLAMVQAIAMQTLRNAADPMAAREALAARLIALGKAHDLLLTGEGESASLRAVLEGALAIHDDGRPGRFRLAGPPVPCGSRAALSLALMAHELATNAVKYGALRVPEGHVTLDWRIDGPDAPVLALRWQEHGGPRVVPPARRGFGSRLIERGLAGTVDGEVAMHYPPEGAVCTLTAPLAELQRGE</sequence>
<dbReference type="InterPro" id="IPR000700">
    <property type="entry name" value="PAS-assoc_C"/>
</dbReference>
<keyword evidence="8" id="KW-0288">FMN</keyword>
<keyword evidence="10" id="KW-0677">Repeat</keyword>
<organism evidence="19 20">
    <name type="scientific">Methylobacterium aquaticum</name>
    <dbReference type="NCBI Taxonomy" id="270351"/>
    <lineage>
        <taxon>Bacteria</taxon>
        <taxon>Pseudomonadati</taxon>
        <taxon>Pseudomonadota</taxon>
        <taxon>Alphaproteobacteria</taxon>
        <taxon>Hyphomicrobiales</taxon>
        <taxon>Methylobacteriaceae</taxon>
        <taxon>Methylobacterium</taxon>
    </lineage>
</organism>
<evidence type="ECO:0000256" key="4">
    <source>
        <dbReference type="ARBA" id="ARBA00022543"/>
    </source>
</evidence>
<evidence type="ECO:0000256" key="2">
    <source>
        <dbReference type="ARBA" id="ARBA00012438"/>
    </source>
</evidence>
<dbReference type="Gene3D" id="3.30.565.10">
    <property type="entry name" value="Histidine kinase-like ATPase, C-terminal domain"/>
    <property type="match status" value="1"/>
</dbReference>
<keyword evidence="4" id="KW-0600">Photoreceptor protein</keyword>
<keyword evidence="19" id="KW-0614">Plasmid</keyword>
<proteinExistence type="predicted"/>
<keyword evidence="14" id="KW-0157">Chromophore</keyword>
<dbReference type="KEGG" id="maqu:Maq22A_1p38245"/>
<gene>
    <name evidence="19" type="ORF">Maq22A_1p38245</name>
</gene>
<dbReference type="SMART" id="SM00065">
    <property type="entry name" value="GAF"/>
    <property type="match status" value="1"/>
</dbReference>
<dbReference type="Pfam" id="PF08448">
    <property type="entry name" value="PAS_4"/>
    <property type="match status" value="1"/>
</dbReference>
<evidence type="ECO:0000256" key="7">
    <source>
        <dbReference type="ARBA" id="ARBA00022630"/>
    </source>
</evidence>
<evidence type="ECO:0000256" key="3">
    <source>
        <dbReference type="ARBA" id="ARBA00021740"/>
    </source>
</evidence>
<feature type="domain" description="PAC" evidence="18">
    <location>
        <begin position="397"/>
        <end position="450"/>
    </location>
</feature>
<dbReference type="GO" id="GO:0004673">
    <property type="term" value="F:protein histidine kinase activity"/>
    <property type="evidence" value="ECO:0007669"/>
    <property type="project" value="UniProtKB-EC"/>
</dbReference>
<dbReference type="PANTHER" id="PTHR41523:SF7">
    <property type="entry name" value="HISTIDINE KINASE"/>
    <property type="match status" value="1"/>
</dbReference>
<evidence type="ECO:0000256" key="15">
    <source>
        <dbReference type="ARBA" id="ARBA00023026"/>
    </source>
</evidence>
<dbReference type="PATRIC" id="fig|270351.10.peg.6923"/>
<feature type="domain" description="PAC" evidence="18">
    <location>
        <begin position="530"/>
        <end position="583"/>
    </location>
</feature>
<dbReference type="OrthoDB" id="341208at2"/>
<dbReference type="InterPro" id="IPR013656">
    <property type="entry name" value="PAS_4"/>
</dbReference>